<evidence type="ECO:0000313" key="2">
    <source>
        <dbReference type="EMBL" id="MBC3941805.1"/>
    </source>
</evidence>
<proteinExistence type="predicted"/>
<dbReference type="Gene3D" id="3.90.1570.10">
    <property type="entry name" value="tt1808, chain A"/>
    <property type="match status" value="1"/>
</dbReference>
<keyword evidence="2" id="KW-0378">Hydrolase</keyword>
<dbReference type="EMBL" id="JACONT010000016">
    <property type="protein sequence ID" value="MBC3941805.1"/>
    <property type="molecule type" value="Genomic_DNA"/>
</dbReference>
<keyword evidence="3" id="KW-1185">Reference proteome</keyword>
<accession>A0ABR7AMX1</accession>
<comment type="caution">
    <text evidence="2">The sequence shown here is derived from an EMBL/GenBank/DDBJ whole genome shotgun (WGS) entry which is preliminary data.</text>
</comment>
<dbReference type="PANTHER" id="PTHR36558">
    <property type="entry name" value="GLR1098 PROTEIN"/>
    <property type="match status" value="1"/>
</dbReference>
<evidence type="ECO:0000313" key="3">
    <source>
        <dbReference type="Proteomes" id="UP000597613"/>
    </source>
</evidence>
<dbReference type="InterPro" id="IPR011335">
    <property type="entry name" value="Restrct_endonuc-II-like"/>
</dbReference>
<dbReference type="Proteomes" id="UP000597613">
    <property type="component" value="Unassembled WGS sequence"/>
</dbReference>
<keyword evidence="2" id="KW-0540">Nuclease</keyword>
<dbReference type="CDD" id="cd06260">
    <property type="entry name" value="DUF820-like"/>
    <property type="match status" value="1"/>
</dbReference>
<dbReference type="SUPFAM" id="SSF52980">
    <property type="entry name" value="Restriction endonuclease-like"/>
    <property type="match status" value="1"/>
</dbReference>
<keyword evidence="2" id="KW-0255">Endonuclease</keyword>
<evidence type="ECO:0000259" key="1">
    <source>
        <dbReference type="Pfam" id="PF05685"/>
    </source>
</evidence>
<dbReference type="GO" id="GO:0004519">
    <property type="term" value="F:endonuclease activity"/>
    <property type="evidence" value="ECO:0007669"/>
    <property type="project" value="UniProtKB-KW"/>
</dbReference>
<dbReference type="InterPro" id="IPR008538">
    <property type="entry name" value="Uma2"/>
</dbReference>
<dbReference type="InterPro" id="IPR012296">
    <property type="entry name" value="Nuclease_put_TT1808"/>
</dbReference>
<dbReference type="RefSeq" id="WP_187503531.1">
    <property type="nucleotide sequence ID" value="NZ_CP162536.1"/>
</dbReference>
<name>A0ABR7AMX1_9SPHN</name>
<reference evidence="2 3" key="1">
    <citation type="submission" date="2020-08" db="EMBL/GenBank/DDBJ databases">
        <title>Putative novel bacterial strains isolated from necrotic wheat leaf tissues caused by Xanthomonas translucens.</title>
        <authorList>
            <person name="Tambong J.T."/>
        </authorList>
    </citation>
    <scope>NUCLEOTIDE SEQUENCE [LARGE SCALE GENOMIC DNA]</scope>
    <source>
        <strain evidence="3">DOAB 1063</strain>
    </source>
</reference>
<organism evidence="2 3">
    <name type="scientific">Sphingomonas albertensis</name>
    <dbReference type="NCBI Taxonomy" id="2762591"/>
    <lineage>
        <taxon>Bacteria</taxon>
        <taxon>Pseudomonadati</taxon>
        <taxon>Pseudomonadota</taxon>
        <taxon>Alphaproteobacteria</taxon>
        <taxon>Sphingomonadales</taxon>
        <taxon>Sphingomonadaceae</taxon>
        <taxon>Sphingomonas</taxon>
    </lineage>
</organism>
<protein>
    <submittedName>
        <fullName evidence="2">Uma2 family endonuclease</fullName>
    </submittedName>
</protein>
<dbReference type="PANTHER" id="PTHR36558:SF1">
    <property type="entry name" value="RESTRICTION ENDONUCLEASE DOMAIN-CONTAINING PROTEIN-RELATED"/>
    <property type="match status" value="1"/>
</dbReference>
<feature type="domain" description="Putative restriction endonuclease" evidence="1">
    <location>
        <begin position="16"/>
        <end position="165"/>
    </location>
</feature>
<dbReference type="Pfam" id="PF05685">
    <property type="entry name" value="Uma2"/>
    <property type="match status" value="1"/>
</dbReference>
<sequence>MTALRLDPAYRRVEVDEFLAMDFGGARAELEDGLIYMMAGGNEVHARIAMNLATYLHTQLRGTGCRPYGSDFATRTGERSIRFPDLSIYCNAPSAPGNERKQLLGDPQVVFEVLSPSTSSYDQKVKLEEYRELEGTREIVLVDPIDERIRLVRRTPSGGWTDDWLPNGTDLQIPSLNLTIPHDEIFARD</sequence>
<gene>
    <name evidence="2" type="ORF">H8S47_08925</name>
</gene>